<sequence>MIANDRRRDTSRLSSALETLDMRPDGVGAARRAIKGDLTDNENGDPGQGVAVKGIPEAYSPPPISIPSTISHSGIFLRISSAPAASTWVCQR</sequence>
<name>A0ABN6HB91_9BACT</name>
<dbReference type="Proteomes" id="UP001374893">
    <property type="component" value="Chromosome"/>
</dbReference>
<reference evidence="2 3" key="1">
    <citation type="submission" date="2021-06" db="EMBL/GenBank/DDBJ databases">
        <title>Complete genome of Haloferula helveola possessing various polysaccharide degrading enzymes.</title>
        <authorList>
            <person name="Takami H."/>
            <person name="Huang C."/>
            <person name="Hamasaki K."/>
        </authorList>
    </citation>
    <scope>NUCLEOTIDE SEQUENCE [LARGE SCALE GENOMIC DNA]</scope>
    <source>
        <strain evidence="2 3">CN-1</strain>
    </source>
</reference>
<evidence type="ECO:0000256" key="1">
    <source>
        <dbReference type="SAM" id="MobiDB-lite"/>
    </source>
</evidence>
<gene>
    <name evidence="2" type="ORF">HAHE_36550</name>
</gene>
<dbReference type="EMBL" id="AP024702">
    <property type="protein sequence ID" value="BCX49747.1"/>
    <property type="molecule type" value="Genomic_DNA"/>
</dbReference>
<accession>A0ABN6HB91</accession>
<evidence type="ECO:0000313" key="3">
    <source>
        <dbReference type="Proteomes" id="UP001374893"/>
    </source>
</evidence>
<organism evidence="2 3">
    <name type="scientific">Haloferula helveola</name>
    <dbReference type="NCBI Taxonomy" id="490095"/>
    <lineage>
        <taxon>Bacteria</taxon>
        <taxon>Pseudomonadati</taxon>
        <taxon>Verrucomicrobiota</taxon>
        <taxon>Verrucomicrobiia</taxon>
        <taxon>Verrucomicrobiales</taxon>
        <taxon>Verrucomicrobiaceae</taxon>
        <taxon>Haloferula</taxon>
    </lineage>
</organism>
<keyword evidence="3" id="KW-1185">Reference proteome</keyword>
<feature type="region of interest" description="Disordered" evidence="1">
    <location>
        <begin position="36"/>
        <end position="56"/>
    </location>
</feature>
<proteinExistence type="predicted"/>
<evidence type="ECO:0000313" key="2">
    <source>
        <dbReference type="EMBL" id="BCX49747.1"/>
    </source>
</evidence>
<protein>
    <submittedName>
        <fullName evidence="2">Uncharacterized protein</fullName>
    </submittedName>
</protein>